<comment type="subcellular location">
    <subcellularLocation>
        <location evidence="1">Cell inner membrane</location>
        <topology evidence="1">Multi-pass membrane protein</topology>
    </subcellularLocation>
</comment>
<keyword evidence="8 9" id="KW-0472">Membrane</keyword>
<comment type="similarity">
    <text evidence="2">Belongs to the resistance-nodulation-cell division (RND) (TC 2.A.6) family.</text>
</comment>
<dbReference type="Gene3D" id="3.30.70.1320">
    <property type="entry name" value="Multidrug efflux transporter AcrB pore domain like"/>
    <property type="match status" value="1"/>
</dbReference>
<dbReference type="FunFam" id="3.30.70.1430:FF:000001">
    <property type="entry name" value="Efflux pump membrane transporter"/>
    <property type="match status" value="1"/>
</dbReference>
<dbReference type="PANTHER" id="PTHR32063">
    <property type="match status" value="1"/>
</dbReference>
<dbReference type="SUPFAM" id="SSF82866">
    <property type="entry name" value="Multidrug efflux transporter AcrB transmembrane domain"/>
    <property type="match status" value="2"/>
</dbReference>
<dbReference type="SUPFAM" id="SSF82693">
    <property type="entry name" value="Multidrug efflux transporter AcrB pore domain, PN1, PN2, PC1 and PC2 subdomains"/>
    <property type="match status" value="4"/>
</dbReference>
<dbReference type="PRINTS" id="PR00702">
    <property type="entry name" value="ACRIFLAVINRP"/>
</dbReference>
<evidence type="ECO:0000256" key="3">
    <source>
        <dbReference type="ARBA" id="ARBA00022448"/>
    </source>
</evidence>
<dbReference type="GO" id="GO:0005886">
    <property type="term" value="C:plasma membrane"/>
    <property type="evidence" value="ECO:0007669"/>
    <property type="project" value="UniProtKB-SubCell"/>
</dbReference>
<dbReference type="InterPro" id="IPR027463">
    <property type="entry name" value="AcrB_DN_DC_subdom"/>
</dbReference>
<protein>
    <submittedName>
        <fullName evidence="10">Hydrophobe/amphiphile efflux-1 (HAE1) family RND transporter</fullName>
    </submittedName>
</protein>
<feature type="transmembrane region" description="Helical" evidence="9">
    <location>
        <begin position="559"/>
        <end position="577"/>
    </location>
</feature>
<evidence type="ECO:0000256" key="5">
    <source>
        <dbReference type="ARBA" id="ARBA00022519"/>
    </source>
</evidence>
<dbReference type="GO" id="GO:0042910">
    <property type="term" value="F:xenobiotic transmembrane transporter activity"/>
    <property type="evidence" value="ECO:0007669"/>
    <property type="project" value="TreeGrafter"/>
</dbReference>
<dbReference type="RefSeq" id="WP_005023973.1">
    <property type="nucleotide sequence ID" value="NZ_KE150239.1"/>
</dbReference>
<evidence type="ECO:0000256" key="1">
    <source>
        <dbReference type="ARBA" id="ARBA00004429"/>
    </source>
</evidence>
<keyword evidence="6 9" id="KW-0812">Transmembrane</keyword>
<dbReference type="EMBL" id="ADCP02000002">
    <property type="protein sequence ID" value="EFV46123.1"/>
    <property type="molecule type" value="Genomic_DNA"/>
</dbReference>
<name>E5Y1L6_BILW3</name>
<organism evidence="10 11">
    <name type="scientific">Bilophila wadsworthia (strain 3_1_6)</name>
    <dbReference type="NCBI Taxonomy" id="563192"/>
    <lineage>
        <taxon>Bacteria</taxon>
        <taxon>Pseudomonadati</taxon>
        <taxon>Thermodesulfobacteriota</taxon>
        <taxon>Desulfovibrionia</taxon>
        <taxon>Desulfovibrionales</taxon>
        <taxon>Desulfovibrionaceae</taxon>
        <taxon>Bilophila</taxon>
    </lineage>
</organism>
<dbReference type="Proteomes" id="UP000006034">
    <property type="component" value="Unassembled WGS sequence"/>
</dbReference>
<dbReference type="InterPro" id="IPR004764">
    <property type="entry name" value="MdtF-like"/>
</dbReference>
<dbReference type="GeneID" id="78087126"/>
<evidence type="ECO:0000256" key="7">
    <source>
        <dbReference type="ARBA" id="ARBA00022989"/>
    </source>
</evidence>
<dbReference type="AlphaFoldDB" id="E5Y1L6"/>
<evidence type="ECO:0000256" key="8">
    <source>
        <dbReference type="ARBA" id="ARBA00023136"/>
    </source>
</evidence>
<feature type="transmembrane region" description="Helical" evidence="9">
    <location>
        <begin position="471"/>
        <end position="490"/>
    </location>
</feature>
<comment type="caution">
    <text evidence="10">The sequence shown here is derived from an EMBL/GenBank/DDBJ whole genome shotgun (WGS) entry which is preliminary data.</text>
</comment>
<keyword evidence="4" id="KW-1003">Cell membrane</keyword>
<evidence type="ECO:0000256" key="6">
    <source>
        <dbReference type="ARBA" id="ARBA00022692"/>
    </source>
</evidence>
<evidence type="ECO:0000313" key="11">
    <source>
        <dbReference type="Proteomes" id="UP000006034"/>
    </source>
</evidence>
<dbReference type="Gene3D" id="3.30.70.1440">
    <property type="entry name" value="Multidrug efflux transporter AcrB pore domain"/>
    <property type="match status" value="1"/>
</dbReference>
<feature type="transmembrane region" description="Helical" evidence="9">
    <location>
        <begin position="439"/>
        <end position="459"/>
    </location>
</feature>
<keyword evidence="7 9" id="KW-1133">Transmembrane helix</keyword>
<evidence type="ECO:0000313" key="10">
    <source>
        <dbReference type="EMBL" id="EFV46123.1"/>
    </source>
</evidence>
<keyword evidence="3" id="KW-0813">Transport</keyword>
<dbReference type="SUPFAM" id="SSF82714">
    <property type="entry name" value="Multidrug efflux transporter AcrB TolC docking domain, DN and DC subdomains"/>
    <property type="match status" value="2"/>
</dbReference>
<reference evidence="10 11" key="2">
    <citation type="submission" date="2013-04" db="EMBL/GenBank/DDBJ databases">
        <title>The Genome Sequence of Bilophila wadsworthia 3_1_6.</title>
        <authorList>
            <consortium name="The Broad Institute Genomics Platform"/>
            <person name="Earl A."/>
            <person name="Ward D."/>
            <person name="Feldgarden M."/>
            <person name="Gevers D."/>
            <person name="Sibley C."/>
            <person name="Strauss J."/>
            <person name="Allen-Vercoe E."/>
            <person name="Walker B."/>
            <person name="Young S."/>
            <person name="Zeng Q."/>
            <person name="Gargeya S."/>
            <person name="Fitzgerald M."/>
            <person name="Haas B."/>
            <person name="Abouelleil A."/>
            <person name="Allen A.W."/>
            <person name="Alvarado L."/>
            <person name="Arachchi H.M."/>
            <person name="Berlin A.M."/>
            <person name="Chapman S.B."/>
            <person name="Gainer-Dewar J."/>
            <person name="Goldberg J."/>
            <person name="Griggs A."/>
            <person name="Gujja S."/>
            <person name="Hansen M."/>
            <person name="Howarth C."/>
            <person name="Imamovic A."/>
            <person name="Ireland A."/>
            <person name="Larimer J."/>
            <person name="McCowan C."/>
            <person name="Murphy C."/>
            <person name="Pearson M."/>
            <person name="Poon T.W."/>
            <person name="Priest M."/>
            <person name="Roberts A."/>
            <person name="Saif S."/>
            <person name="Shea T."/>
            <person name="Sisk P."/>
            <person name="Sykes S."/>
            <person name="Wortman J."/>
            <person name="Nusbaum C."/>
            <person name="Birren B."/>
        </authorList>
    </citation>
    <scope>NUCLEOTIDE SEQUENCE [LARGE SCALE GENOMIC DNA]</scope>
    <source>
        <strain evidence="10 11">3_1_6</strain>
    </source>
</reference>
<reference evidence="10 11" key="1">
    <citation type="submission" date="2010-10" db="EMBL/GenBank/DDBJ databases">
        <authorList>
            <consortium name="The Broad Institute Genome Sequencing Platform"/>
            <person name="Ward D."/>
            <person name="Earl A."/>
            <person name="Feldgarden M."/>
            <person name="Young S.K."/>
            <person name="Gargeya S."/>
            <person name="Zeng Q."/>
            <person name="Alvarado L."/>
            <person name="Berlin A."/>
            <person name="Bochicchio J."/>
            <person name="Chapman S.B."/>
            <person name="Chen Z."/>
            <person name="Freedman E."/>
            <person name="Gellesch M."/>
            <person name="Goldberg J."/>
            <person name="Griggs A."/>
            <person name="Gujja S."/>
            <person name="Heilman E."/>
            <person name="Heiman D."/>
            <person name="Howarth C."/>
            <person name="Mehta T."/>
            <person name="Neiman D."/>
            <person name="Pearson M."/>
            <person name="Roberts A."/>
            <person name="Saif S."/>
            <person name="Shea T."/>
            <person name="Shenoy N."/>
            <person name="Sisk P."/>
            <person name="Stolte C."/>
            <person name="Sykes S."/>
            <person name="White J."/>
            <person name="Yandava C."/>
            <person name="Allen-Vercoe E."/>
            <person name="Sibley C."/>
            <person name="Ambrose C.E."/>
            <person name="Strauss J."/>
            <person name="Daigneault M."/>
            <person name="Haas B."/>
            <person name="Nusbaum C."/>
            <person name="Birren B."/>
        </authorList>
    </citation>
    <scope>NUCLEOTIDE SEQUENCE [LARGE SCALE GENOMIC DNA]</scope>
    <source>
        <strain evidence="10 11">3_1_6</strain>
    </source>
</reference>
<feature type="transmembrane region" description="Helical" evidence="9">
    <location>
        <begin position="944"/>
        <end position="967"/>
    </location>
</feature>
<dbReference type="HOGENOM" id="CLU_002755_1_2_7"/>
<dbReference type="OrthoDB" id="9807612at2"/>
<feature type="transmembrane region" description="Helical" evidence="9">
    <location>
        <begin position="12"/>
        <end position="33"/>
    </location>
</feature>
<proteinExistence type="inferred from homology"/>
<accession>E5Y1L6</accession>
<evidence type="ECO:0000256" key="9">
    <source>
        <dbReference type="SAM" id="Phobius"/>
    </source>
</evidence>
<sequence length="1065" mass="114092">MFTRLFVQNPIFTNVIAIIAVILGIVSLTRLPIALYPDITPPTIAVSASYPGADAETVAKTVGAPIELQVNGVENMIYMSSTSADDGTYSLTVTFALGTDVNIAMVLLQNLVNNALPLLPQVVQQQGVTVTKHSPSILQVIALDSPGGSYDNLFLANYANLQIENVLSRVKGVGQVQAFGAGFYAMRIWLDLDKLNYLGVSVDEVNQAISQQNVQVAAGNVGGRPNSDKQAMQLTVLMQGQLDTPTAFGDIIVKTLPGNQIIRLRDVGEIEMGAQSYGAQSQIRGDNAALIAIYQLPDANALETAANIRSAMEKLSKDFPPDMRWTMPFDTSHFVSIAVTQVYLTFVKSIVLVMLVVLVFLQNFRAAVGPAVVIPVTLMGAFVFLNIAGFSVNMISLFALVLAIGLIVDDSIIVVEATMSHLERGLTPQEAALAGMRDLFLSIVAVMFVFASVFLPAATLPGITGQLYSQFALVIGGAALLSAVFAISLTPTECSLLLRQQKAVRPASFDAPQGERPDFAEDKADVTTGNVFCRVFNRGYNALHGFAMRIVGITLRSPAIALLTYGVLAAFAVWGLITLPQGFLPEEDQGYVLVSAQLPDAAASPRTSELAGRMDEVFANTPGVETWVTISGFSMMEGAALPNAVTAFVIFESWAKRGTKLNQYAIMDELYRGFGQIPEGEFMVIPPPPIMGIGNAGGFDMMIEDRASRGPQALEAAVRAYEEAAAKDPRLEHVMSLYSASTPKLYLNVNRTQAMTEGIALPQLFTAIQTAFGGQYINTFSKYNQNYQVRVQAAERYRSTADNLLSLRVPNGKGEEVPLAGFASVQQVSGPSIVTRYNLYSSASMQGSAAPGVSTGAGMKAMEEIAGRVLPQGFGYEWTGMSFQEEKSHGQAAIAVGLAILLVYLILAALYANWILPLGVLLVIPLALFGTVAAIMLRGMDNNIYVQIGMLLLIAMSSKNALILVLYARRYGEQGMTAMQAAHKAASVRFRPILMSSLAYAVGALPMLWATGAGAINQQYLGTAVFGGMVATALLTVLYAPFFYAVFMGLSSKLGGKRTPEPKQA</sequence>
<dbReference type="eggNOG" id="COG0841">
    <property type="taxonomic scope" value="Bacteria"/>
</dbReference>
<feature type="transmembrane region" description="Helical" evidence="9">
    <location>
        <begin position="988"/>
        <end position="1009"/>
    </location>
</feature>
<keyword evidence="5" id="KW-0997">Cell inner membrane</keyword>
<feature type="transmembrane region" description="Helical" evidence="9">
    <location>
        <begin position="394"/>
        <end position="418"/>
    </location>
</feature>
<gene>
    <name evidence="10" type="ORF">HMPREF0179_00075</name>
</gene>
<feature type="transmembrane region" description="Helical" evidence="9">
    <location>
        <begin position="342"/>
        <end position="361"/>
    </location>
</feature>
<dbReference type="GO" id="GO:0015562">
    <property type="term" value="F:efflux transmembrane transporter activity"/>
    <property type="evidence" value="ECO:0007669"/>
    <property type="project" value="InterPro"/>
</dbReference>
<dbReference type="NCBIfam" id="TIGR00915">
    <property type="entry name" value="2A0602"/>
    <property type="match status" value="1"/>
</dbReference>
<dbReference type="Pfam" id="PF00873">
    <property type="entry name" value="ACR_tran"/>
    <property type="match status" value="1"/>
</dbReference>
<keyword evidence="11" id="KW-1185">Reference proteome</keyword>
<feature type="transmembrane region" description="Helical" evidence="9">
    <location>
        <begin position="1021"/>
        <end position="1047"/>
    </location>
</feature>
<dbReference type="PANTHER" id="PTHR32063:SF13">
    <property type="entry name" value="MULTIDRUG EFFLUX PUMP SUBUNIT ACRB-RELATED"/>
    <property type="match status" value="1"/>
</dbReference>
<evidence type="ECO:0000256" key="2">
    <source>
        <dbReference type="ARBA" id="ARBA00010942"/>
    </source>
</evidence>
<evidence type="ECO:0000256" key="4">
    <source>
        <dbReference type="ARBA" id="ARBA00022475"/>
    </source>
</evidence>
<feature type="transmembrane region" description="Helical" evidence="9">
    <location>
        <begin position="368"/>
        <end position="388"/>
    </location>
</feature>
<dbReference type="GO" id="GO:0009636">
    <property type="term" value="P:response to toxic substance"/>
    <property type="evidence" value="ECO:0007669"/>
    <property type="project" value="UniProtKB-ARBA"/>
</dbReference>
<dbReference type="Gene3D" id="1.20.1640.10">
    <property type="entry name" value="Multidrug efflux transporter AcrB transmembrane domain"/>
    <property type="match status" value="2"/>
</dbReference>
<dbReference type="Gene3D" id="3.30.2090.10">
    <property type="entry name" value="Multidrug efflux transporter AcrB TolC docking domain, DN and DC subdomains"/>
    <property type="match status" value="2"/>
</dbReference>
<feature type="transmembrane region" description="Helical" evidence="9">
    <location>
        <begin position="918"/>
        <end position="938"/>
    </location>
</feature>
<dbReference type="InterPro" id="IPR001036">
    <property type="entry name" value="Acrflvin-R"/>
</dbReference>
<feature type="transmembrane region" description="Helical" evidence="9">
    <location>
        <begin position="892"/>
        <end position="911"/>
    </location>
</feature>
<dbReference type="STRING" id="563192.HMPREF0179_00075"/>
<dbReference type="Gene3D" id="3.30.70.1430">
    <property type="entry name" value="Multidrug efflux transporter AcrB pore domain"/>
    <property type="match status" value="2"/>
</dbReference>